<dbReference type="OrthoDB" id="241967at2"/>
<dbReference type="HOGENOM" id="CLU_000604_8_8_0"/>
<dbReference type="PANTHER" id="PTHR30572:SF15">
    <property type="entry name" value="ABC TRANSPORTER PERMEASE"/>
    <property type="match status" value="1"/>
</dbReference>
<evidence type="ECO:0000313" key="9">
    <source>
        <dbReference type="EMBL" id="CBK40437.1"/>
    </source>
</evidence>
<evidence type="ECO:0000256" key="2">
    <source>
        <dbReference type="ARBA" id="ARBA00022475"/>
    </source>
</evidence>
<dbReference type="Pfam" id="PF12704">
    <property type="entry name" value="MacB_PCD"/>
    <property type="match status" value="1"/>
</dbReference>
<dbReference type="PANTHER" id="PTHR30572">
    <property type="entry name" value="MEMBRANE COMPONENT OF TRANSPORTER-RELATED"/>
    <property type="match status" value="1"/>
</dbReference>
<evidence type="ECO:0000256" key="4">
    <source>
        <dbReference type="ARBA" id="ARBA00022989"/>
    </source>
</evidence>
<keyword evidence="2" id="KW-1003">Cell membrane</keyword>
<dbReference type="GO" id="GO:0005886">
    <property type="term" value="C:plasma membrane"/>
    <property type="evidence" value="ECO:0007669"/>
    <property type="project" value="UniProtKB-SubCell"/>
</dbReference>
<dbReference type="Pfam" id="PF02687">
    <property type="entry name" value="FtsX"/>
    <property type="match status" value="1"/>
</dbReference>
<dbReference type="STRING" id="330214.NIDE0667"/>
<comment type="subcellular location">
    <subcellularLocation>
        <location evidence="1">Cell membrane</location>
        <topology evidence="1">Multi-pass membrane protein</topology>
    </subcellularLocation>
</comment>
<keyword evidence="3 6" id="KW-0812">Transmembrane</keyword>
<dbReference type="Proteomes" id="UP000001660">
    <property type="component" value="Chromosome"/>
</dbReference>
<keyword evidence="10" id="KW-1185">Reference proteome</keyword>
<name>D8PB28_9BACT</name>
<dbReference type="GO" id="GO:0022857">
    <property type="term" value="F:transmembrane transporter activity"/>
    <property type="evidence" value="ECO:0007669"/>
    <property type="project" value="TreeGrafter"/>
</dbReference>
<dbReference type="InterPro" id="IPR003838">
    <property type="entry name" value="ABC3_permease_C"/>
</dbReference>
<gene>
    <name evidence="9" type="ORF">NIDE0667</name>
</gene>
<protein>
    <submittedName>
        <fullName evidence="9">ABC-type transport system, permease component</fullName>
    </submittedName>
</protein>
<dbReference type="KEGG" id="nde:NIDE0667"/>
<evidence type="ECO:0000256" key="6">
    <source>
        <dbReference type="SAM" id="Phobius"/>
    </source>
</evidence>
<feature type="transmembrane region" description="Helical" evidence="6">
    <location>
        <begin position="258"/>
        <end position="280"/>
    </location>
</feature>
<feature type="transmembrane region" description="Helical" evidence="6">
    <location>
        <begin position="20"/>
        <end position="39"/>
    </location>
</feature>
<dbReference type="InterPro" id="IPR025857">
    <property type="entry name" value="MacB_PCD"/>
</dbReference>
<dbReference type="eggNOG" id="COG0577">
    <property type="taxonomic scope" value="Bacteria"/>
</dbReference>
<feature type="domain" description="ABC3 transporter permease C-terminal" evidence="7">
    <location>
        <begin position="259"/>
        <end position="379"/>
    </location>
</feature>
<evidence type="ECO:0000313" key="10">
    <source>
        <dbReference type="Proteomes" id="UP000001660"/>
    </source>
</evidence>
<dbReference type="EMBL" id="FP929003">
    <property type="protein sequence ID" value="CBK40437.1"/>
    <property type="molecule type" value="Genomic_DNA"/>
</dbReference>
<reference evidence="9 10" key="1">
    <citation type="journal article" date="2010" name="Proc. Natl. Acad. Sci. U.S.A.">
        <title>A Nitrospira metagenome illuminates the physiology and evolution of globally important nitrite-oxidizing bacteria.</title>
        <authorList>
            <person name="Lucker S."/>
            <person name="Wagner M."/>
            <person name="Maixner F."/>
            <person name="Pelletier E."/>
            <person name="Koch H."/>
            <person name="Vacherie B."/>
            <person name="Rattei T."/>
            <person name="Sinninghe Damste J."/>
            <person name="Spieck E."/>
            <person name="Le Paslier D."/>
            <person name="Daims H."/>
        </authorList>
    </citation>
    <scope>NUCLEOTIDE SEQUENCE [LARGE SCALE GENOMIC DNA]</scope>
</reference>
<proteinExistence type="predicted"/>
<sequence>MLWSVYSLRNLWARRVTTLLTLSGLGLVVFVFVAILMLAHGLERTMGRTGDPSNAILLSKGALSEIESSLSRDQTGVLAAQLDVVTLEDHQVAAVREIALQLTLRKQDRGSLASLSVRGSSPVAFAVRPRLRIVQGRVWQPGTTEVIVGSQVARQFPEARLAETLRFGRREWTVVGIFEAEGSGFDSEVWGDVDQMMTTFHRTAFSSMTLRLADPDGLPAFKARLEHDPRFKVSVKREPEYYEGKAEGLARLIRVTGLFLTVVFSVGAILGATMTMSASVAHRTTEIGTLRTLGFTRSHILQAFLLESILLGLAGGLLGVAAAALLNRVTISTVNWDTGAELAFGFHLTPGMVGEGVLFAVFMGLIGGLVPAARAARLEIVQALGERTA</sequence>
<keyword evidence="5 6" id="KW-0472">Membrane</keyword>
<dbReference type="AlphaFoldDB" id="D8PB28"/>
<evidence type="ECO:0000259" key="8">
    <source>
        <dbReference type="Pfam" id="PF12704"/>
    </source>
</evidence>
<accession>D8PB28</accession>
<evidence type="ECO:0000256" key="5">
    <source>
        <dbReference type="ARBA" id="ARBA00023136"/>
    </source>
</evidence>
<feature type="domain" description="MacB-like periplasmic core" evidence="8">
    <location>
        <begin position="18"/>
        <end position="226"/>
    </location>
</feature>
<organism evidence="9 10">
    <name type="scientific">Nitrospira defluvii</name>
    <dbReference type="NCBI Taxonomy" id="330214"/>
    <lineage>
        <taxon>Bacteria</taxon>
        <taxon>Pseudomonadati</taxon>
        <taxon>Nitrospirota</taxon>
        <taxon>Nitrospiria</taxon>
        <taxon>Nitrospirales</taxon>
        <taxon>Nitrospiraceae</taxon>
        <taxon>Nitrospira</taxon>
    </lineage>
</organism>
<keyword evidence="4 6" id="KW-1133">Transmembrane helix</keyword>
<evidence type="ECO:0000259" key="7">
    <source>
        <dbReference type="Pfam" id="PF02687"/>
    </source>
</evidence>
<dbReference type="InterPro" id="IPR050250">
    <property type="entry name" value="Macrolide_Exporter_MacB"/>
</dbReference>
<evidence type="ECO:0000256" key="1">
    <source>
        <dbReference type="ARBA" id="ARBA00004651"/>
    </source>
</evidence>
<evidence type="ECO:0000256" key="3">
    <source>
        <dbReference type="ARBA" id="ARBA00022692"/>
    </source>
</evidence>
<feature type="transmembrane region" description="Helical" evidence="6">
    <location>
        <begin position="300"/>
        <end position="326"/>
    </location>
</feature>